<name>A0A4Y2AZH3_ARAVE</name>
<gene>
    <name evidence="2" type="ORF">AVEN_42235_1</name>
</gene>
<comment type="caution">
    <text evidence="2">The sequence shown here is derived from an EMBL/GenBank/DDBJ whole genome shotgun (WGS) entry which is preliminary data.</text>
</comment>
<evidence type="ECO:0000256" key="1">
    <source>
        <dbReference type="SAM" id="MobiDB-lite"/>
    </source>
</evidence>
<feature type="region of interest" description="Disordered" evidence="1">
    <location>
        <begin position="1"/>
        <end position="20"/>
    </location>
</feature>
<organism evidence="2 3">
    <name type="scientific">Araneus ventricosus</name>
    <name type="common">Orbweaver spider</name>
    <name type="synonym">Epeira ventricosa</name>
    <dbReference type="NCBI Taxonomy" id="182803"/>
    <lineage>
        <taxon>Eukaryota</taxon>
        <taxon>Metazoa</taxon>
        <taxon>Ecdysozoa</taxon>
        <taxon>Arthropoda</taxon>
        <taxon>Chelicerata</taxon>
        <taxon>Arachnida</taxon>
        <taxon>Araneae</taxon>
        <taxon>Araneomorphae</taxon>
        <taxon>Entelegynae</taxon>
        <taxon>Araneoidea</taxon>
        <taxon>Araneidae</taxon>
        <taxon>Araneus</taxon>
    </lineage>
</organism>
<accession>A0A4Y2AZH3</accession>
<keyword evidence="3" id="KW-1185">Reference proteome</keyword>
<feature type="region of interest" description="Disordered" evidence="1">
    <location>
        <begin position="28"/>
        <end position="71"/>
    </location>
</feature>
<dbReference type="Proteomes" id="UP000499080">
    <property type="component" value="Unassembled WGS sequence"/>
</dbReference>
<feature type="compositionally biased region" description="Polar residues" evidence="1">
    <location>
        <begin position="1"/>
        <end position="14"/>
    </location>
</feature>
<reference evidence="2 3" key="1">
    <citation type="journal article" date="2019" name="Sci. Rep.">
        <title>Orb-weaving spider Araneus ventricosus genome elucidates the spidroin gene catalogue.</title>
        <authorList>
            <person name="Kono N."/>
            <person name="Nakamura H."/>
            <person name="Ohtoshi R."/>
            <person name="Moran D.A.P."/>
            <person name="Shinohara A."/>
            <person name="Yoshida Y."/>
            <person name="Fujiwara M."/>
            <person name="Mori M."/>
            <person name="Tomita M."/>
            <person name="Arakawa K."/>
        </authorList>
    </citation>
    <scope>NUCLEOTIDE SEQUENCE [LARGE SCALE GENOMIC DNA]</scope>
</reference>
<evidence type="ECO:0000313" key="3">
    <source>
        <dbReference type="Proteomes" id="UP000499080"/>
    </source>
</evidence>
<sequence>MGRQVPNISTTTPLGHNRSPVVKIRSLVHPSSPASPSREAAEDGCREESHPFHPPVRMRSGGGGGRGDRHLFTDGCRLRLAVEGGLRSSPLGDV</sequence>
<protein>
    <submittedName>
        <fullName evidence="2">Uncharacterized protein</fullName>
    </submittedName>
</protein>
<evidence type="ECO:0000313" key="2">
    <source>
        <dbReference type="EMBL" id="GBL84987.1"/>
    </source>
</evidence>
<dbReference type="EMBL" id="BGPR01000040">
    <property type="protein sequence ID" value="GBL84987.1"/>
    <property type="molecule type" value="Genomic_DNA"/>
</dbReference>
<dbReference type="AlphaFoldDB" id="A0A4Y2AZH3"/>
<proteinExistence type="predicted"/>
<feature type="compositionally biased region" description="Basic and acidic residues" evidence="1">
    <location>
        <begin position="39"/>
        <end position="51"/>
    </location>
</feature>